<keyword evidence="3" id="KW-1185">Reference proteome</keyword>
<dbReference type="PROSITE" id="PS51257">
    <property type="entry name" value="PROKAR_LIPOPROTEIN"/>
    <property type="match status" value="1"/>
</dbReference>
<dbReference type="InterPro" id="IPR050570">
    <property type="entry name" value="Cell_wall_metabolism_enzyme"/>
</dbReference>
<dbReference type="InterPro" id="IPR011055">
    <property type="entry name" value="Dup_hybrid_motif"/>
</dbReference>
<sequence>MGLKWRYILLVGTFALMAACKSGPFNLLKPSSPHQQYERKLLNAGLNQSTMGSGWISKANTLLQSASKVKVPYKETGYFAADKLDGASFKFKLERGQMLTAKLTKQSVNSFAIYMDIWEQNDNSEFKLLAFADSLGSDLQLEAKRSGDYFLRLQPELLGSGSYTLELTVGPSLAYPLKVANRRQLQSFFGVGRDNDTRRHEGIDIFSTFRTPVIAVSEGTVTGVNENNLGGKVVWFRPKGKDYTLYYAHLDEQLVTPGQDVMIGDTLGLMGNTGNAKTTPPHLHFGVYTSSGAVDPLPFIDPLIPPVPNINGNVTTLNTTMRINRSAEISNSLPLKQTATLKLNTVARVLAVTSSYYKIELPNGKSGYVSNKSLVETKPMRALKITSNNQSLFDSPNVNAGIKASLAVGKTVNVIGNFEDFQLVSTIDGTVGWIPLK</sequence>
<comment type="caution">
    <text evidence="2">The sequence shown here is derived from an EMBL/GenBank/DDBJ whole genome shotgun (WGS) entry which is preliminary data.</text>
</comment>
<protein>
    <submittedName>
        <fullName evidence="2">M23 family metallopeptidase</fullName>
    </submittedName>
</protein>
<proteinExistence type="predicted"/>
<name>A0A3S3PIV3_9SPHI</name>
<reference evidence="2 3" key="1">
    <citation type="submission" date="2018-06" db="EMBL/GenBank/DDBJ databases">
        <title>Pedobacter endophyticus sp. nov., an endophytic bacterium isolated from a leaf of Triticum aestivum.</title>
        <authorList>
            <person name="Zhang L."/>
        </authorList>
    </citation>
    <scope>NUCLEOTIDE SEQUENCE [LARGE SCALE GENOMIC DNA]</scope>
    <source>
        <strain evidence="2 3">CM134L-2</strain>
    </source>
</reference>
<dbReference type="Pfam" id="PF01551">
    <property type="entry name" value="Peptidase_M23"/>
    <property type="match status" value="1"/>
</dbReference>
<dbReference type="AlphaFoldDB" id="A0A3S3PIV3"/>
<evidence type="ECO:0000259" key="1">
    <source>
        <dbReference type="Pfam" id="PF01551"/>
    </source>
</evidence>
<dbReference type="PANTHER" id="PTHR21666">
    <property type="entry name" value="PEPTIDASE-RELATED"/>
    <property type="match status" value="1"/>
</dbReference>
<gene>
    <name evidence="2" type="ORF">DPV69_04925</name>
</gene>
<dbReference type="OrthoDB" id="9810477at2"/>
<dbReference type="EMBL" id="SAYW01000001">
    <property type="protein sequence ID" value="RWU10681.1"/>
    <property type="molecule type" value="Genomic_DNA"/>
</dbReference>
<evidence type="ECO:0000313" key="3">
    <source>
        <dbReference type="Proteomes" id="UP000284120"/>
    </source>
</evidence>
<accession>A0A3S3PIV3</accession>
<dbReference type="InterPro" id="IPR016047">
    <property type="entry name" value="M23ase_b-sheet_dom"/>
</dbReference>
<dbReference type="Proteomes" id="UP000284120">
    <property type="component" value="Unassembled WGS sequence"/>
</dbReference>
<dbReference type="GO" id="GO:0004222">
    <property type="term" value="F:metalloendopeptidase activity"/>
    <property type="evidence" value="ECO:0007669"/>
    <property type="project" value="TreeGrafter"/>
</dbReference>
<feature type="domain" description="M23ase beta-sheet core" evidence="1">
    <location>
        <begin position="199"/>
        <end position="296"/>
    </location>
</feature>
<dbReference type="Gene3D" id="2.70.70.10">
    <property type="entry name" value="Glucose Permease (Domain IIA)"/>
    <property type="match status" value="1"/>
</dbReference>
<organism evidence="2 3">
    <name type="scientific">Pedobacter chitinilyticus</name>
    <dbReference type="NCBI Taxonomy" id="2233776"/>
    <lineage>
        <taxon>Bacteria</taxon>
        <taxon>Pseudomonadati</taxon>
        <taxon>Bacteroidota</taxon>
        <taxon>Sphingobacteriia</taxon>
        <taxon>Sphingobacteriales</taxon>
        <taxon>Sphingobacteriaceae</taxon>
        <taxon>Pedobacter</taxon>
    </lineage>
</organism>
<dbReference type="Gene3D" id="2.60.120.380">
    <property type="match status" value="1"/>
</dbReference>
<dbReference type="RefSeq" id="WP_113646169.1">
    <property type="nucleotide sequence ID" value="NZ_QMHN01000001.1"/>
</dbReference>
<evidence type="ECO:0000313" key="2">
    <source>
        <dbReference type="EMBL" id="RWU10681.1"/>
    </source>
</evidence>
<dbReference type="PANTHER" id="PTHR21666:SF268">
    <property type="entry name" value="PEPTIDASE M23 DOMAIN-CONTAINING PROTEIN"/>
    <property type="match status" value="1"/>
</dbReference>
<dbReference type="CDD" id="cd12797">
    <property type="entry name" value="M23_peptidase"/>
    <property type="match status" value="1"/>
</dbReference>
<dbReference type="SUPFAM" id="SSF51261">
    <property type="entry name" value="Duplicated hybrid motif"/>
    <property type="match status" value="1"/>
</dbReference>